<dbReference type="PANTHER" id="PTHR38248">
    <property type="entry name" value="FUNK1 6"/>
    <property type="match status" value="1"/>
</dbReference>
<sequence>MVSQHERSREVIPVPLAHGYCCPSGRTRRYVGLPRFLERRFSEAWRAFRQLLRLSTRSASTETAFFSVMAWMAQGCEAGRSGCAREASDDYPTATTKTWHSLNSLFRGSVAERKLDIGVVVDLPVENDFPYSWSQVLVPGELKSNPSAGIVSNAWRDLTRYVIEVLADQDARRSVLGFTLCGSLMRIWEFDSLGGIHSIREV</sequence>
<dbReference type="Proteomes" id="UP001642720">
    <property type="component" value="Unassembled WGS sequence"/>
</dbReference>
<comment type="caution">
    <text evidence="2">The sequence shown here is derived from an EMBL/GenBank/DDBJ whole genome shotgun (WGS) entry which is preliminary data.</text>
</comment>
<dbReference type="EMBL" id="PPTA01000009">
    <property type="protein sequence ID" value="TFB01126.1"/>
    <property type="molecule type" value="Genomic_DNA"/>
</dbReference>
<name>A0ABY2GZ66_9HYPO</name>
<proteinExistence type="predicted"/>
<gene>
    <name evidence="2" type="ORF">CCMA1212_006701</name>
</gene>
<dbReference type="GeneID" id="300578356"/>
<dbReference type="RefSeq" id="XP_073557327.1">
    <property type="nucleotide sequence ID" value="XM_073703906.1"/>
</dbReference>
<dbReference type="InterPro" id="IPR040976">
    <property type="entry name" value="Pkinase_fungal"/>
</dbReference>
<keyword evidence="3" id="KW-1185">Reference proteome</keyword>
<accession>A0ABY2GZ66</accession>
<feature type="domain" description="Fungal-type protein kinase" evidence="1">
    <location>
        <begin position="116"/>
        <end position="198"/>
    </location>
</feature>
<protein>
    <recommendedName>
        <fullName evidence="1">Fungal-type protein kinase domain-containing protein</fullName>
    </recommendedName>
</protein>
<evidence type="ECO:0000313" key="2">
    <source>
        <dbReference type="EMBL" id="TFB01126.1"/>
    </source>
</evidence>
<dbReference type="Pfam" id="PF17667">
    <property type="entry name" value="Pkinase_fungal"/>
    <property type="match status" value="1"/>
</dbReference>
<evidence type="ECO:0000313" key="3">
    <source>
        <dbReference type="Proteomes" id="UP001642720"/>
    </source>
</evidence>
<dbReference type="PANTHER" id="PTHR38248:SF2">
    <property type="entry name" value="FUNK1 11"/>
    <property type="match status" value="1"/>
</dbReference>
<evidence type="ECO:0000259" key="1">
    <source>
        <dbReference type="Pfam" id="PF17667"/>
    </source>
</evidence>
<organism evidence="2 3">
    <name type="scientific">Trichoderma ghanense</name>
    <dbReference type="NCBI Taxonomy" id="65468"/>
    <lineage>
        <taxon>Eukaryota</taxon>
        <taxon>Fungi</taxon>
        <taxon>Dikarya</taxon>
        <taxon>Ascomycota</taxon>
        <taxon>Pezizomycotina</taxon>
        <taxon>Sordariomycetes</taxon>
        <taxon>Hypocreomycetidae</taxon>
        <taxon>Hypocreales</taxon>
        <taxon>Hypocreaceae</taxon>
        <taxon>Trichoderma</taxon>
    </lineage>
</organism>
<reference evidence="2 3" key="1">
    <citation type="submission" date="2018-01" db="EMBL/GenBank/DDBJ databases">
        <title>Genome characterization of the sugarcane-associated fungus Trichoderma ghanense CCMA-1212 and their application in lignocelulose bioconversion.</title>
        <authorList>
            <person name="Steindorff A.S."/>
            <person name="Mendes T.D."/>
            <person name="Vilela E.S.D."/>
            <person name="Rodrigues D.S."/>
            <person name="Formighieri E.F."/>
            <person name="Melo I.S."/>
            <person name="Favaro L.C.L."/>
        </authorList>
    </citation>
    <scope>NUCLEOTIDE SEQUENCE [LARGE SCALE GENOMIC DNA]</scope>
    <source>
        <strain evidence="2 3">CCMA-1212</strain>
    </source>
</reference>